<proteinExistence type="predicted"/>
<protein>
    <submittedName>
        <fullName evidence="1">Disease resistance protein</fullName>
    </submittedName>
</protein>
<reference evidence="1 2" key="1">
    <citation type="journal article" date="2014" name="Am. J. Bot.">
        <title>Genome assembly and annotation for red clover (Trifolium pratense; Fabaceae).</title>
        <authorList>
            <person name="Istvanek J."/>
            <person name="Jaros M."/>
            <person name="Krenek A."/>
            <person name="Repkova J."/>
        </authorList>
    </citation>
    <scope>NUCLEOTIDE SEQUENCE [LARGE SCALE GENOMIC DNA]</scope>
    <source>
        <strain evidence="2">cv. Tatra</strain>
        <tissue evidence="1">Young leaves</tissue>
    </source>
</reference>
<sequence length="112" mass="13034">MPLNLESNKVDGSKKLDYNEIQQNEWGFHVLNRKDIKGLNMSDLWYSAKLNWEDMVTRGTRLQVERVEESSSNNSNIAPKIQLPYNWLLSTEDDVENEEAKGKEINLFNLGF</sequence>
<accession>A0A2K3MCJ3</accession>
<reference evidence="1 2" key="2">
    <citation type="journal article" date="2017" name="Front. Plant Sci.">
        <title>Gene Classification and Mining of Molecular Markers Useful in Red Clover (Trifolium pratense) Breeding.</title>
        <authorList>
            <person name="Istvanek J."/>
            <person name="Dluhosova J."/>
            <person name="Dluhos P."/>
            <person name="Patkova L."/>
            <person name="Nedelnik J."/>
            <person name="Repkova J."/>
        </authorList>
    </citation>
    <scope>NUCLEOTIDE SEQUENCE [LARGE SCALE GENOMIC DNA]</scope>
    <source>
        <strain evidence="2">cv. Tatra</strain>
        <tissue evidence="1">Young leaves</tissue>
    </source>
</reference>
<dbReference type="Proteomes" id="UP000236291">
    <property type="component" value="Unassembled WGS sequence"/>
</dbReference>
<evidence type="ECO:0000313" key="2">
    <source>
        <dbReference type="Proteomes" id="UP000236291"/>
    </source>
</evidence>
<comment type="caution">
    <text evidence="1">The sequence shown here is derived from an EMBL/GenBank/DDBJ whole genome shotgun (WGS) entry which is preliminary data.</text>
</comment>
<dbReference type="AlphaFoldDB" id="A0A2K3MCJ3"/>
<gene>
    <name evidence="1" type="ORF">L195_g044620</name>
</gene>
<organism evidence="1 2">
    <name type="scientific">Trifolium pratense</name>
    <name type="common">Red clover</name>
    <dbReference type="NCBI Taxonomy" id="57577"/>
    <lineage>
        <taxon>Eukaryota</taxon>
        <taxon>Viridiplantae</taxon>
        <taxon>Streptophyta</taxon>
        <taxon>Embryophyta</taxon>
        <taxon>Tracheophyta</taxon>
        <taxon>Spermatophyta</taxon>
        <taxon>Magnoliopsida</taxon>
        <taxon>eudicotyledons</taxon>
        <taxon>Gunneridae</taxon>
        <taxon>Pentapetalae</taxon>
        <taxon>rosids</taxon>
        <taxon>fabids</taxon>
        <taxon>Fabales</taxon>
        <taxon>Fabaceae</taxon>
        <taxon>Papilionoideae</taxon>
        <taxon>50 kb inversion clade</taxon>
        <taxon>NPAAA clade</taxon>
        <taxon>Hologalegina</taxon>
        <taxon>IRL clade</taxon>
        <taxon>Trifolieae</taxon>
        <taxon>Trifolium</taxon>
    </lineage>
</organism>
<evidence type="ECO:0000313" key="1">
    <source>
        <dbReference type="EMBL" id="PNX88514.1"/>
    </source>
</evidence>
<name>A0A2K3MCJ3_TRIPR</name>
<dbReference type="EMBL" id="ASHM01056886">
    <property type="protein sequence ID" value="PNX88514.1"/>
    <property type="molecule type" value="Genomic_DNA"/>
</dbReference>